<keyword evidence="3" id="KW-0813">Transport</keyword>
<keyword evidence="14" id="KW-1185">Reference proteome</keyword>
<feature type="compositionally biased region" description="Basic and acidic residues" evidence="10">
    <location>
        <begin position="143"/>
        <end position="155"/>
    </location>
</feature>
<dbReference type="GO" id="GO:0015031">
    <property type="term" value="P:protein transport"/>
    <property type="evidence" value="ECO:0007669"/>
    <property type="project" value="UniProtKB-KW"/>
</dbReference>
<evidence type="ECO:0000256" key="6">
    <source>
        <dbReference type="ARBA" id="ARBA00022692"/>
    </source>
</evidence>
<accession>A0A3A1YFS2</accession>
<evidence type="ECO:0000259" key="12">
    <source>
        <dbReference type="PROSITE" id="PS52015"/>
    </source>
</evidence>
<comment type="caution">
    <text evidence="13">The sequence shown here is derived from an EMBL/GenBank/DDBJ whole genome shotgun (WGS) entry which is preliminary data.</text>
</comment>
<gene>
    <name evidence="13" type="ORF">CKF59_04535</name>
</gene>
<keyword evidence="9 11" id="KW-0472">Membrane</keyword>
<dbReference type="RefSeq" id="WP_119534789.1">
    <property type="nucleotide sequence ID" value="NZ_NRJF01000120.1"/>
</dbReference>
<evidence type="ECO:0000256" key="1">
    <source>
        <dbReference type="ARBA" id="ARBA00004383"/>
    </source>
</evidence>
<dbReference type="InterPro" id="IPR006260">
    <property type="entry name" value="TonB/TolA_C"/>
</dbReference>
<keyword evidence="7" id="KW-0653">Protein transport</keyword>
<evidence type="ECO:0000256" key="11">
    <source>
        <dbReference type="SAM" id="Phobius"/>
    </source>
</evidence>
<evidence type="ECO:0000256" key="2">
    <source>
        <dbReference type="ARBA" id="ARBA00006555"/>
    </source>
</evidence>
<feature type="domain" description="TonB C-terminal" evidence="12">
    <location>
        <begin position="167"/>
        <end position="260"/>
    </location>
</feature>
<evidence type="ECO:0000256" key="5">
    <source>
        <dbReference type="ARBA" id="ARBA00022519"/>
    </source>
</evidence>
<comment type="subcellular location">
    <subcellularLocation>
        <location evidence="1">Cell inner membrane</location>
        <topology evidence="1">Single-pass membrane protein</topology>
        <orientation evidence="1">Periplasmic side</orientation>
    </subcellularLocation>
</comment>
<evidence type="ECO:0000313" key="13">
    <source>
        <dbReference type="EMBL" id="RIY34887.1"/>
    </source>
</evidence>
<name>A0A3A1YFS2_9GAMM</name>
<evidence type="ECO:0000313" key="14">
    <source>
        <dbReference type="Proteomes" id="UP000265964"/>
    </source>
</evidence>
<dbReference type="Gene3D" id="3.30.1150.10">
    <property type="match status" value="1"/>
</dbReference>
<evidence type="ECO:0000256" key="4">
    <source>
        <dbReference type="ARBA" id="ARBA00022475"/>
    </source>
</evidence>
<evidence type="ECO:0000256" key="9">
    <source>
        <dbReference type="ARBA" id="ARBA00023136"/>
    </source>
</evidence>
<dbReference type="PROSITE" id="PS52015">
    <property type="entry name" value="TONB_CTD"/>
    <property type="match status" value="1"/>
</dbReference>
<dbReference type="SUPFAM" id="SSF74653">
    <property type="entry name" value="TolA/TonB C-terminal domain"/>
    <property type="match status" value="1"/>
</dbReference>
<organism evidence="13 14">
    <name type="scientific">Psittacicella gerlachiana</name>
    <dbReference type="NCBI Taxonomy" id="2028574"/>
    <lineage>
        <taxon>Bacteria</taxon>
        <taxon>Pseudomonadati</taxon>
        <taxon>Pseudomonadota</taxon>
        <taxon>Gammaproteobacteria</taxon>
        <taxon>Pasteurellales</taxon>
        <taxon>Psittacicellaceae</taxon>
        <taxon>Psittacicella</taxon>
    </lineage>
</organism>
<evidence type="ECO:0000256" key="10">
    <source>
        <dbReference type="SAM" id="MobiDB-lite"/>
    </source>
</evidence>
<dbReference type="NCBIfam" id="TIGR01352">
    <property type="entry name" value="tonB_Cterm"/>
    <property type="match status" value="1"/>
</dbReference>
<comment type="similarity">
    <text evidence="2">Belongs to the TonB family.</text>
</comment>
<proteinExistence type="inferred from homology"/>
<dbReference type="OrthoDB" id="9792439at2"/>
<dbReference type="AlphaFoldDB" id="A0A3A1YFS2"/>
<evidence type="ECO:0000256" key="3">
    <source>
        <dbReference type="ARBA" id="ARBA00022448"/>
    </source>
</evidence>
<feature type="compositionally biased region" description="Basic and acidic residues" evidence="10">
    <location>
        <begin position="72"/>
        <end position="112"/>
    </location>
</feature>
<dbReference type="EMBL" id="NRJF01000120">
    <property type="protein sequence ID" value="RIY34887.1"/>
    <property type="molecule type" value="Genomic_DNA"/>
</dbReference>
<keyword evidence="4" id="KW-1003">Cell membrane</keyword>
<feature type="transmembrane region" description="Helical" evidence="11">
    <location>
        <begin position="12"/>
        <end position="31"/>
    </location>
</feature>
<protein>
    <recommendedName>
        <fullName evidence="12">TonB C-terminal domain-containing protein</fullName>
    </recommendedName>
</protein>
<keyword evidence="5" id="KW-0997">Cell inner membrane</keyword>
<dbReference type="GO" id="GO:0055085">
    <property type="term" value="P:transmembrane transport"/>
    <property type="evidence" value="ECO:0007669"/>
    <property type="project" value="InterPro"/>
</dbReference>
<dbReference type="Pfam" id="PF03544">
    <property type="entry name" value="TonB_C"/>
    <property type="match status" value="1"/>
</dbReference>
<dbReference type="GO" id="GO:0098797">
    <property type="term" value="C:plasma membrane protein complex"/>
    <property type="evidence" value="ECO:0007669"/>
    <property type="project" value="TreeGrafter"/>
</dbReference>
<dbReference type="InterPro" id="IPR037682">
    <property type="entry name" value="TonB_C"/>
</dbReference>
<dbReference type="Proteomes" id="UP000265964">
    <property type="component" value="Unassembled WGS sequence"/>
</dbReference>
<keyword evidence="6 11" id="KW-0812">Transmembrane</keyword>
<dbReference type="PANTHER" id="PTHR33446:SF2">
    <property type="entry name" value="PROTEIN TONB"/>
    <property type="match status" value="1"/>
</dbReference>
<sequence>MYTQGSNRIGLKLLALVIVILAHVGMIYLLLAANSNKVMLTATSYLDQTSGVTKSSTNIEFFEMTYIPETSPPKEESIAVETNEDKADVNPQEPEKEEKEEQKEEKKEEKPAVEPVKPKPTPPKVNKKPTKPKQQPSQTKVDNPGEKNEAGREAKGTQGSGADAVTTASHQGGYLNNPKPEYPFQSLERGEQGTVILTVVVETNGKPSSVSVKVSSGYPRLDRAAVNTVRRYYTFIPATKGGTPIKSTYEFAIEFSIANR</sequence>
<feature type="region of interest" description="Disordered" evidence="10">
    <location>
        <begin position="66"/>
        <end position="180"/>
    </location>
</feature>
<keyword evidence="8 11" id="KW-1133">Transmembrane helix</keyword>
<evidence type="ECO:0000256" key="8">
    <source>
        <dbReference type="ARBA" id="ARBA00022989"/>
    </source>
</evidence>
<evidence type="ECO:0000256" key="7">
    <source>
        <dbReference type="ARBA" id="ARBA00022927"/>
    </source>
</evidence>
<dbReference type="PANTHER" id="PTHR33446">
    <property type="entry name" value="PROTEIN TONB-RELATED"/>
    <property type="match status" value="1"/>
</dbReference>
<dbReference type="InterPro" id="IPR051045">
    <property type="entry name" value="TonB-dependent_transducer"/>
</dbReference>
<reference evidence="13 14" key="1">
    <citation type="submission" date="2017-08" db="EMBL/GenBank/DDBJ databases">
        <title>Reclassification of Bisgaard taxon 37 and 44.</title>
        <authorList>
            <person name="Christensen H."/>
        </authorList>
    </citation>
    <scope>NUCLEOTIDE SEQUENCE [LARGE SCALE GENOMIC DNA]</scope>
    <source>
        <strain evidence="13 14">EEAB3T1</strain>
    </source>
</reference>
<dbReference type="GO" id="GO:0031992">
    <property type="term" value="F:energy transducer activity"/>
    <property type="evidence" value="ECO:0007669"/>
    <property type="project" value="TreeGrafter"/>
</dbReference>